<accession>A0AAF1K2Q4</accession>
<protein>
    <submittedName>
        <fullName evidence="2">Type II toxin-antitoxin system VapC family toxin</fullName>
    </submittedName>
</protein>
<sequence length="134" mass="15052">MTMYGLDTNVVIRLLTNDDPQQRRLALEFAEGLGRDYTAFVSLLTVVELDWALRSGLGFSRRDVVRAVGKLLQVRGLEFESHNLIIKALRFVSNENIDFADALISFRSEEAGCRSTKTFDKKAASRVPGMELLV</sequence>
<evidence type="ECO:0000313" key="3">
    <source>
        <dbReference type="Proteomes" id="UP000249499"/>
    </source>
</evidence>
<dbReference type="EMBL" id="CP117255">
    <property type="protein sequence ID" value="WFR94483.1"/>
    <property type="molecule type" value="Genomic_DNA"/>
</dbReference>
<dbReference type="Pfam" id="PF01850">
    <property type="entry name" value="PIN"/>
    <property type="match status" value="1"/>
</dbReference>
<dbReference type="CDD" id="cd18683">
    <property type="entry name" value="PIN_VapC-like"/>
    <property type="match status" value="1"/>
</dbReference>
<dbReference type="Proteomes" id="UP000249499">
    <property type="component" value="Chromosome"/>
</dbReference>
<evidence type="ECO:0000259" key="1">
    <source>
        <dbReference type="Pfam" id="PF01850"/>
    </source>
</evidence>
<dbReference type="InterPro" id="IPR002716">
    <property type="entry name" value="PIN_dom"/>
</dbReference>
<gene>
    <name evidence="2" type="ORF">PR017_11655</name>
</gene>
<evidence type="ECO:0000313" key="2">
    <source>
        <dbReference type="EMBL" id="WFR94483.1"/>
    </source>
</evidence>
<reference evidence="2 3" key="1">
    <citation type="journal article" date="2018" name="Sci. Rep.">
        <title>Rhizobium tumorigenes sp. nov., a novel plant tumorigenic bacterium isolated from cane gall tumors on thornless blackberry.</title>
        <authorList>
            <person name="Kuzmanovi N."/>
            <person name="Smalla K."/>
            <person name="Gronow S."/>
            <person name="PuBawska J."/>
        </authorList>
    </citation>
    <scope>NUCLEOTIDE SEQUENCE [LARGE SCALE GENOMIC DNA]</scope>
    <source>
        <strain evidence="2 3">1078</strain>
    </source>
</reference>
<dbReference type="InterPro" id="IPR029060">
    <property type="entry name" value="PIN-like_dom_sf"/>
</dbReference>
<organism evidence="2 3">
    <name type="scientific">Rhizobium tumorigenes</name>
    <dbReference type="NCBI Taxonomy" id="2041385"/>
    <lineage>
        <taxon>Bacteria</taxon>
        <taxon>Pseudomonadati</taxon>
        <taxon>Pseudomonadota</taxon>
        <taxon>Alphaproteobacteria</taxon>
        <taxon>Hyphomicrobiales</taxon>
        <taxon>Rhizobiaceae</taxon>
        <taxon>Rhizobium/Agrobacterium group</taxon>
        <taxon>Rhizobium</taxon>
    </lineage>
</organism>
<dbReference type="SUPFAM" id="SSF88723">
    <property type="entry name" value="PIN domain-like"/>
    <property type="match status" value="1"/>
</dbReference>
<dbReference type="AlphaFoldDB" id="A0AAF1K2Q4"/>
<dbReference type="KEGG" id="rtu:PR017_11655"/>
<dbReference type="RefSeq" id="WP_111222404.1">
    <property type="nucleotide sequence ID" value="NZ_CP117255.1"/>
</dbReference>
<dbReference type="Gene3D" id="3.40.50.1010">
    <property type="entry name" value="5'-nuclease"/>
    <property type="match status" value="1"/>
</dbReference>
<name>A0AAF1K2Q4_9HYPH</name>
<reference evidence="3" key="2">
    <citation type="journal article" date="2023" name="MicrobiologyOpen">
        <title>Genomics of the tumorigenes clade of the family Rhizobiaceae and description of Rhizobium rhododendri sp. nov.</title>
        <authorList>
            <person name="Kuzmanovic N."/>
            <person name="diCenzo G.C."/>
            <person name="Bunk B."/>
            <person name="Sproeer C."/>
            <person name="Fruehling A."/>
            <person name="Neumann-Schaal M."/>
            <person name="Overmann J."/>
            <person name="Smalla K."/>
        </authorList>
    </citation>
    <scope>NUCLEOTIDE SEQUENCE [LARGE SCALE GENOMIC DNA]</scope>
    <source>
        <strain evidence="3">1078</strain>
    </source>
</reference>
<keyword evidence="3" id="KW-1185">Reference proteome</keyword>
<proteinExistence type="predicted"/>
<feature type="domain" description="PIN" evidence="1">
    <location>
        <begin position="6"/>
        <end position="124"/>
    </location>
</feature>